<keyword evidence="2" id="KW-1185">Reference proteome</keyword>
<dbReference type="AlphaFoldDB" id="A0A5M9K0L0"/>
<dbReference type="GO" id="GO:0005975">
    <property type="term" value="P:carbohydrate metabolic process"/>
    <property type="evidence" value="ECO:0007669"/>
    <property type="project" value="InterPro"/>
</dbReference>
<dbReference type="Gene3D" id="3.40.50.970">
    <property type="match status" value="1"/>
</dbReference>
<comment type="caution">
    <text evidence="1">The sequence shown here is derived from an EMBL/GenBank/DDBJ whole genome shotgun (WGS) entry which is preliminary data.</text>
</comment>
<evidence type="ECO:0000313" key="2">
    <source>
        <dbReference type="Proteomes" id="UP000322873"/>
    </source>
</evidence>
<dbReference type="Pfam" id="PF03894">
    <property type="entry name" value="XFP"/>
    <property type="match status" value="1"/>
</dbReference>
<gene>
    <name evidence="1" type="ORF">EYC84_004498</name>
</gene>
<dbReference type="EMBL" id="VICG01000002">
    <property type="protein sequence ID" value="KAA8575324.1"/>
    <property type="molecule type" value="Genomic_DNA"/>
</dbReference>
<dbReference type="InterPro" id="IPR005593">
    <property type="entry name" value="Xul5P/Fru6P_PKetolase"/>
</dbReference>
<dbReference type="Proteomes" id="UP000322873">
    <property type="component" value="Unassembled WGS sequence"/>
</dbReference>
<sequence>MDYSTAMNRSFTSLILWSIKHCKWIEKCNEVEWRVKMASLNILLTATVWRQVSKHSFLHLTLPILKLHLNDFYFSVHFVASILLPSS</sequence>
<reference evidence="1 2" key="1">
    <citation type="submission" date="2019-06" db="EMBL/GenBank/DDBJ databases">
        <title>Genome Sequence of the Brown Rot Fungal Pathogen Monilinia fructicola.</title>
        <authorList>
            <person name="De Miccolis Angelini R.M."/>
            <person name="Landi L."/>
            <person name="Abate D."/>
            <person name="Pollastro S."/>
            <person name="Romanazzi G."/>
            <person name="Faretra F."/>
        </authorList>
    </citation>
    <scope>NUCLEOTIDE SEQUENCE [LARGE SCALE GENOMIC DNA]</scope>
    <source>
        <strain evidence="1 2">Mfrc123</strain>
    </source>
</reference>
<organism evidence="1 2">
    <name type="scientific">Monilinia fructicola</name>
    <name type="common">Brown rot fungus</name>
    <name type="synonym">Ciboria fructicola</name>
    <dbReference type="NCBI Taxonomy" id="38448"/>
    <lineage>
        <taxon>Eukaryota</taxon>
        <taxon>Fungi</taxon>
        <taxon>Dikarya</taxon>
        <taxon>Ascomycota</taxon>
        <taxon>Pezizomycotina</taxon>
        <taxon>Leotiomycetes</taxon>
        <taxon>Helotiales</taxon>
        <taxon>Sclerotiniaceae</taxon>
        <taxon>Monilinia</taxon>
    </lineage>
</organism>
<evidence type="ECO:0000313" key="1">
    <source>
        <dbReference type="EMBL" id="KAA8575324.1"/>
    </source>
</evidence>
<name>A0A5M9K0L0_MONFR</name>
<protein>
    <submittedName>
        <fullName evidence="1">Uncharacterized protein</fullName>
    </submittedName>
</protein>
<accession>A0A5M9K0L0</accession>
<proteinExistence type="predicted"/>
<dbReference type="GO" id="GO:0016832">
    <property type="term" value="F:aldehyde-lyase activity"/>
    <property type="evidence" value="ECO:0007669"/>
    <property type="project" value="InterPro"/>
</dbReference>